<accession>A0A379FLV3</accession>
<dbReference type="InterPro" id="IPR036514">
    <property type="entry name" value="SGNH_hydro_sf"/>
</dbReference>
<evidence type="ECO:0000259" key="1">
    <source>
        <dbReference type="Pfam" id="PF13472"/>
    </source>
</evidence>
<dbReference type="PANTHER" id="PTHR30383">
    <property type="entry name" value="THIOESTERASE 1/PROTEASE 1/LYSOPHOSPHOLIPASE L1"/>
    <property type="match status" value="1"/>
</dbReference>
<dbReference type="InterPro" id="IPR013830">
    <property type="entry name" value="SGNH_hydro"/>
</dbReference>
<dbReference type="GO" id="GO:0004622">
    <property type="term" value="F:phosphatidylcholine lysophospholipase activity"/>
    <property type="evidence" value="ECO:0007669"/>
    <property type="project" value="TreeGrafter"/>
</dbReference>
<reference evidence="2 3" key="1">
    <citation type="submission" date="2018-06" db="EMBL/GenBank/DDBJ databases">
        <authorList>
            <consortium name="Pathogen Informatics"/>
            <person name="Doyle S."/>
        </authorList>
    </citation>
    <scope>NUCLEOTIDE SEQUENCE [LARGE SCALE GENOMIC DNA]</scope>
    <source>
        <strain evidence="2 3">NCTC11801</strain>
    </source>
</reference>
<name>A0A379FLV3_PRORE</name>
<dbReference type="SUPFAM" id="SSF52266">
    <property type="entry name" value="SGNH hydrolase"/>
    <property type="match status" value="1"/>
</dbReference>
<dbReference type="InterPro" id="IPR051532">
    <property type="entry name" value="Ester_Hydrolysis_Enzymes"/>
</dbReference>
<dbReference type="CDD" id="cd00229">
    <property type="entry name" value="SGNH_hydrolase"/>
    <property type="match status" value="1"/>
</dbReference>
<dbReference type="GeneID" id="93671665"/>
<dbReference type="Proteomes" id="UP000254208">
    <property type="component" value="Unassembled WGS sequence"/>
</dbReference>
<organism evidence="2 3">
    <name type="scientific">Providencia rettgeri</name>
    <dbReference type="NCBI Taxonomy" id="587"/>
    <lineage>
        <taxon>Bacteria</taxon>
        <taxon>Pseudomonadati</taxon>
        <taxon>Pseudomonadota</taxon>
        <taxon>Gammaproteobacteria</taxon>
        <taxon>Enterobacterales</taxon>
        <taxon>Morganellaceae</taxon>
        <taxon>Providencia</taxon>
    </lineage>
</organism>
<dbReference type="Gene3D" id="3.40.50.1110">
    <property type="entry name" value="SGNH hydrolase"/>
    <property type="match status" value="1"/>
</dbReference>
<dbReference type="AlphaFoldDB" id="A0A379FLV3"/>
<feature type="domain" description="SGNH hydrolase-type esterase" evidence="1">
    <location>
        <begin position="55"/>
        <end position="262"/>
    </location>
</feature>
<evidence type="ECO:0000313" key="2">
    <source>
        <dbReference type="EMBL" id="SUC29657.1"/>
    </source>
</evidence>
<gene>
    <name evidence="2" type="ORF">NCTC11801_00560</name>
</gene>
<protein>
    <submittedName>
        <fullName evidence="2">GDSL-like Lipase/Acylhydrolase</fullName>
    </submittedName>
</protein>
<keyword evidence="2" id="KW-0378">Hydrolase</keyword>
<proteinExistence type="predicted"/>
<evidence type="ECO:0000313" key="3">
    <source>
        <dbReference type="Proteomes" id="UP000254208"/>
    </source>
</evidence>
<dbReference type="RefSeq" id="WP_115166533.1">
    <property type="nucleotide sequence ID" value="NZ_CP077317.1"/>
</dbReference>
<dbReference type="EMBL" id="UGTZ01000001">
    <property type="protein sequence ID" value="SUC29657.1"/>
    <property type="molecule type" value="Genomic_DNA"/>
</dbReference>
<dbReference type="Pfam" id="PF13472">
    <property type="entry name" value="Lipase_GDSL_2"/>
    <property type="match status" value="1"/>
</dbReference>
<dbReference type="PANTHER" id="PTHR30383:SF5">
    <property type="entry name" value="SGNH HYDROLASE-TYPE ESTERASE DOMAIN-CONTAINING PROTEIN"/>
    <property type="match status" value="1"/>
</dbReference>
<sequence>MIVINDSQQLTLGKSSTNASTEVPPSSPTVTVKTNKTLKYYMARMAAGETVKIACYGDSTTDGLGTTGWVQNPITNKNEAIGDSNHESTALNAWPKKLQDILRDMYTNENIHVYNAGYSGRTIADGWAVRNFPTAITNNPNYGVCDIVFVDFGLNDIPTAGSQLNETVEQTNLLIDEIEKTGALPVLLTSGPAYRSDSSGRGKNEMLLEINTMKKDIAAQRSIPLIDKSLMLTEWLEHNSHLIRWVDAEPDGLHFGDIGHQAQASLIAAELYGGVIDIKGDVQHLPFMDNRVNSRFGYSEQYKTSTTLFHNLYLNAATANKHTGQVMLTIWLRVRSASAGIVYNTVRNEGIGDSNKINTILTDISRNTVLINGASPNQGFKPTSTTGETGSAPVFLSGVTYGLHKVKVHFPTKKVSAGIFWGYLSIYPQWKSLPSGTQNARSLAPIYHRVSTVTGTRELFPSPLMSDGSNFWGLGFGSSRSTLYFKASITKAGALGIMLFNGVEAATQLEHRCLALFRNTDNSLEVLTVTRDVSGVSANGTLDVKFSCGALKDDDEHEYKFVLERNSEGASLKFYQGYASTTPLTEVTAKEGEVFPFPMGGAFGSTWSYKGNTSVKVSEAFVLEEKL</sequence>